<comment type="function">
    <text evidence="1">Could be involved in insertion of integral membrane proteins into the membrane.</text>
</comment>
<protein>
    <recommendedName>
        <fullName evidence="1">Putative membrane protein insertion efficiency factor</fullName>
    </recommendedName>
</protein>
<dbReference type="SMART" id="SM01234">
    <property type="entry name" value="Haemolytic"/>
    <property type="match status" value="1"/>
</dbReference>
<keyword evidence="1 3" id="KW-0472">Membrane</keyword>
<keyword evidence="5" id="KW-1185">Reference proteome</keyword>
<name>A0A4P9K7G6_9GAMM</name>
<evidence type="ECO:0000256" key="3">
    <source>
        <dbReference type="SAM" id="Phobius"/>
    </source>
</evidence>
<accession>A0A4P9K7G6</accession>
<proteinExistence type="inferred from homology"/>
<keyword evidence="3" id="KW-1133">Transmembrane helix</keyword>
<dbReference type="PANTHER" id="PTHR33383">
    <property type="entry name" value="MEMBRANE PROTEIN INSERTION EFFICIENCY FACTOR-RELATED"/>
    <property type="match status" value="1"/>
</dbReference>
<comment type="similarity">
    <text evidence="1">Belongs to the UPF0161 family.</text>
</comment>
<dbReference type="NCBIfam" id="TIGR00278">
    <property type="entry name" value="membrane protein insertion efficiency factor YidD"/>
    <property type="match status" value="1"/>
</dbReference>
<evidence type="ECO:0000313" key="4">
    <source>
        <dbReference type="EMBL" id="QCU90878.1"/>
    </source>
</evidence>
<dbReference type="GO" id="GO:0005886">
    <property type="term" value="C:plasma membrane"/>
    <property type="evidence" value="ECO:0007669"/>
    <property type="project" value="UniProtKB-SubCell"/>
</dbReference>
<dbReference type="OrthoDB" id="9801753at2"/>
<dbReference type="HAMAP" id="MF_00386">
    <property type="entry name" value="UPF0161_YidD"/>
    <property type="match status" value="1"/>
</dbReference>
<dbReference type="Pfam" id="PF01809">
    <property type="entry name" value="YidD"/>
    <property type="match status" value="1"/>
</dbReference>
<sequence length="93" mass="10684">MPRVYVMKTYNPLSWLVIILVKFYQLFISPLLGPRCRFYPSCSHYTIEAIQTHGFFKGSWLAIKRISRCHPGNPGGIDPVPPCQCKPSEDKKN</sequence>
<dbReference type="InterPro" id="IPR002696">
    <property type="entry name" value="Membr_insert_effic_factor_YidD"/>
</dbReference>
<feature type="region of interest" description="Disordered" evidence="2">
    <location>
        <begin position="72"/>
        <end position="93"/>
    </location>
</feature>
<evidence type="ECO:0000256" key="2">
    <source>
        <dbReference type="SAM" id="MobiDB-lite"/>
    </source>
</evidence>
<dbReference type="KEGG" id="thig:FE785_09680"/>
<evidence type="ECO:0000256" key="1">
    <source>
        <dbReference type="HAMAP-Rule" id="MF_00386"/>
    </source>
</evidence>
<dbReference type="PANTHER" id="PTHR33383:SF1">
    <property type="entry name" value="MEMBRANE PROTEIN INSERTION EFFICIENCY FACTOR-RELATED"/>
    <property type="match status" value="1"/>
</dbReference>
<reference evidence="4 5" key="1">
    <citation type="submission" date="2019-05" db="EMBL/GenBank/DDBJ databases">
        <title>Thiomicrorhabdus sediminis sp. nov, a novel sulfur-oxidizing bacterium isolated from coastal sediment.</title>
        <authorList>
            <person name="Liu X."/>
        </authorList>
    </citation>
    <scope>NUCLEOTIDE SEQUENCE [LARGE SCALE GENOMIC DNA]</scope>
    <source>
        <strain evidence="4 5">G1</strain>
    </source>
</reference>
<organism evidence="4 5">
    <name type="scientific">Thiomicrorhabdus sediminis</name>
    <dbReference type="NCBI Taxonomy" id="2580412"/>
    <lineage>
        <taxon>Bacteria</taxon>
        <taxon>Pseudomonadati</taxon>
        <taxon>Pseudomonadota</taxon>
        <taxon>Gammaproteobacteria</taxon>
        <taxon>Thiotrichales</taxon>
        <taxon>Piscirickettsiaceae</taxon>
        <taxon>Thiomicrorhabdus</taxon>
    </lineage>
</organism>
<evidence type="ECO:0000313" key="5">
    <source>
        <dbReference type="Proteomes" id="UP000304864"/>
    </source>
</evidence>
<dbReference type="EMBL" id="CP040602">
    <property type="protein sequence ID" value="QCU90878.1"/>
    <property type="molecule type" value="Genomic_DNA"/>
</dbReference>
<keyword evidence="3" id="KW-0812">Transmembrane</keyword>
<keyword evidence="1" id="KW-1003">Cell membrane</keyword>
<dbReference type="Proteomes" id="UP000304864">
    <property type="component" value="Chromosome"/>
</dbReference>
<comment type="subcellular location">
    <subcellularLocation>
        <location evidence="1">Cell membrane</location>
        <topology evidence="1">Peripheral membrane protein</topology>
        <orientation evidence="1">Cytoplasmic side</orientation>
    </subcellularLocation>
</comment>
<feature type="transmembrane region" description="Helical" evidence="3">
    <location>
        <begin position="12"/>
        <end position="32"/>
    </location>
</feature>
<gene>
    <name evidence="4" type="primary">yidD</name>
    <name evidence="4" type="ORF">FE785_09680</name>
</gene>
<dbReference type="AlphaFoldDB" id="A0A4P9K7G6"/>